<evidence type="ECO:0000256" key="1">
    <source>
        <dbReference type="SAM" id="SignalP"/>
    </source>
</evidence>
<keyword evidence="3" id="KW-1185">Reference proteome</keyword>
<feature type="chain" id="PRO_5001493423" evidence="1">
    <location>
        <begin position="21"/>
        <end position="110"/>
    </location>
</feature>
<organism evidence="2 3">
    <name type="scientific">Rubellimicrobium mesophilum DSM 19309</name>
    <dbReference type="NCBI Taxonomy" id="442562"/>
    <lineage>
        <taxon>Bacteria</taxon>
        <taxon>Pseudomonadati</taxon>
        <taxon>Pseudomonadota</taxon>
        <taxon>Alphaproteobacteria</taxon>
        <taxon>Rhodobacterales</taxon>
        <taxon>Roseobacteraceae</taxon>
        <taxon>Rubellimicrobium</taxon>
    </lineage>
</organism>
<dbReference type="EMBL" id="AOSK01000023">
    <property type="protein sequence ID" value="EYD77730.1"/>
    <property type="molecule type" value="Genomic_DNA"/>
</dbReference>
<evidence type="ECO:0000313" key="3">
    <source>
        <dbReference type="Proteomes" id="UP000019666"/>
    </source>
</evidence>
<proteinExistence type="predicted"/>
<protein>
    <submittedName>
        <fullName evidence="2">Uncharacterized protein</fullName>
    </submittedName>
</protein>
<sequence>MKTLLVALAALAGSVTLASAETHFTSLSDVQHRDGIMELGTIRSEGDGMVQVYSYQAGEKGPMLGWEALHAGANPDIKVPLTSSTPFTTALAEIVLDGQVVATQRIRIEN</sequence>
<name>A0A017HTR8_9RHOB</name>
<gene>
    <name evidence="2" type="ORF">Rumeso_00688</name>
</gene>
<dbReference type="AlphaFoldDB" id="A0A017HTR8"/>
<accession>A0A017HTR8</accession>
<feature type="signal peptide" evidence="1">
    <location>
        <begin position="1"/>
        <end position="20"/>
    </location>
</feature>
<dbReference type="RefSeq" id="WP_037281363.1">
    <property type="nucleotide sequence ID" value="NZ_KK088584.1"/>
</dbReference>
<keyword evidence="1" id="KW-0732">Signal</keyword>
<reference evidence="2 3" key="1">
    <citation type="submission" date="2013-02" db="EMBL/GenBank/DDBJ databases">
        <authorList>
            <person name="Fiebig A."/>
            <person name="Goeker M."/>
            <person name="Klenk H.-P.P."/>
        </authorList>
    </citation>
    <scope>NUCLEOTIDE SEQUENCE [LARGE SCALE GENOMIC DNA]</scope>
    <source>
        <strain evidence="2 3">DSM 19309</strain>
    </source>
</reference>
<comment type="caution">
    <text evidence="2">The sequence shown here is derived from an EMBL/GenBank/DDBJ whole genome shotgun (WGS) entry which is preliminary data.</text>
</comment>
<evidence type="ECO:0000313" key="2">
    <source>
        <dbReference type="EMBL" id="EYD77730.1"/>
    </source>
</evidence>
<dbReference type="OrthoDB" id="7876219at2"/>
<dbReference type="HOGENOM" id="CLU_150631_1_0_5"/>
<dbReference type="Proteomes" id="UP000019666">
    <property type="component" value="Unassembled WGS sequence"/>
</dbReference>